<feature type="transmembrane region" description="Helical" evidence="18">
    <location>
        <begin position="7"/>
        <end position="27"/>
    </location>
</feature>
<keyword evidence="9 18" id="KW-0999">Mitochondrion inner membrane</keyword>
<feature type="transmembrane region" description="Helical" evidence="18">
    <location>
        <begin position="236"/>
        <end position="256"/>
    </location>
</feature>
<evidence type="ECO:0000256" key="10">
    <source>
        <dbReference type="ARBA" id="ARBA00022967"/>
    </source>
</evidence>
<accession>A0A3G3C777</accession>
<feature type="transmembrane region" description="Helical" evidence="18">
    <location>
        <begin position="195"/>
        <end position="215"/>
    </location>
</feature>
<evidence type="ECO:0000256" key="4">
    <source>
        <dbReference type="ARBA" id="ARBA00012944"/>
    </source>
</evidence>
<evidence type="ECO:0000313" key="20">
    <source>
        <dbReference type="EMBL" id="AYP72685.1"/>
    </source>
</evidence>
<dbReference type="GO" id="GO:0008137">
    <property type="term" value="F:NADH dehydrogenase (ubiquinone) activity"/>
    <property type="evidence" value="ECO:0007669"/>
    <property type="project" value="UniProtKB-EC"/>
</dbReference>
<feature type="transmembrane region" description="Helical" evidence="18">
    <location>
        <begin position="90"/>
        <end position="113"/>
    </location>
</feature>
<dbReference type="PANTHER" id="PTHR46552:SF1">
    <property type="entry name" value="NADH-UBIQUINONE OXIDOREDUCTASE CHAIN 2"/>
    <property type="match status" value="1"/>
</dbReference>
<evidence type="ECO:0000256" key="11">
    <source>
        <dbReference type="ARBA" id="ARBA00022982"/>
    </source>
</evidence>
<dbReference type="AlphaFoldDB" id="A0A3G3C777"/>
<keyword evidence="7 18" id="KW-0679">Respiratory chain</keyword>
<comment type="subcellular location">
    <subcellularLocation>
        <location evidence="2 18">Mitochondrion inner membrane</location>
        <topology evidence="2 18">Multi-pass membrane protein</topology>
    </subcellularLocation>
</comment>
<dbReference type="InterPro" id="IPR050175">
    <property type="entry name" value="Complex_I_Subunit_2"/>
</dbReference>
<keyword evidence="6" id="KW-0813">Transport</keyword>
<keyword evidence="14 18" id="KW-0830">Ubiquinone</keyword>
<name>A0A3G3C777_9CUCU</name>
<evidence type="ECO:0000256" key="12">
    <source>
        <dbReference type="ARBA" id="ARBA00022989"/>
    </source>
</evidence>
<evidence type="ECO:0000256" key="14">
    <source>
        <dbReference type="ARBA" id="ARBA00023075"/>
    </source>
</evidence>
<evidence type="ECO:0000256" key="2">
    <source>
        <dbReference type="ARBA" id="ARBA00004448"/>
    </source>
</evidence>
<dbReference type="PRINTS" id="PR01436">
    <property type="entry name" value="NADHDHGNASE2"/>
</dbReference>
<comment type="similarity">
    <text evidence="3 18">Belongs to the complex I subunit 2 family.</text>
</comment>
<dbReference type="GO" id="GO:0005743">
    <property type="term" value="C:mitochondrial inner membrane"/>
    <property type="evidence" value="ECO:0007669"/>
    <property type="project" value="UniProtKB-SubCell"/>
</dbReference>
<dbReference type="Pfam" id="PF00361">
    <property type="entry name" value="Proton_antipo_M"/>
    <property type="match status" value="1"/>
</dbReference>
<evidence type="ECO:0000256" key="1">
    <source>
        <dbReference type="ARBA" id="ARBA00003257"/>
    </source>
</evidence>
<keyword evidence="13 18" id="KW-0520">NAD</keyword>
<feature type="transmembrane region" description="Helical" evidence="18">
    <location>
        <begin position="56"/>
        <end position="78"/>
    </location>
</feature>
<feature type="transmembrane region" description="Helical" evidence="18">
    <location>
        <begin position="313"/>
        <end position="333"/>
    </location>
</feature>
<organism evidence="20">
    <name type="scientific">Chrysodinopsis sp. EMHAU-1507081</name>
    <dbReference type="NCBI Taxonomy" id="2480059"/>
    <lineage>
        <taxon>Eukaryota</taxon>
        <taxon>Metazoa</taxon>
        <taxon>Ecdysozoa</taxon>
        <taxon>Arthropoda</taxon>
        <taxon>Hexapoda</taxon>
        <taxon>Insecta</taxon>
        <taxon>Pterygota</taxon>
        <taxon>Neoptera</taxon>
        <taxon>Endopterygota</taxon>
        <taxon>Coleoptera</taxon>
        <taxon>Polyphaga</taxon>
        <taxon>Cucujiformia</taxon>
        <taxon>Chrysomeloidea</taxon>
        <taxon>Chrysomelidae</taxon>
        <taxon>Eumolpinae</taxon>
        <taxon>Chrysodinopsis</taxon>
    </lineage>
</organism>
<feature type="domain" description="NADH:quinone oxidoreductase/Mrp antiporter transmembrane" evidence="19">
    <location>
        <begin position="23"/>
        <end position="283"/>
    </location>
</feature>
<dbReference type="PANTHER" id="PTHR46552">
    <property type="entry name" value="NADH-UBIQUINONE OXIDOREDUCTASE CHAIN 2"/>
    <property type="match status" value="1"/>
</dbReference>
<proteinExistence type="inferred from homology"/>
<comment type="function">
    <text evidence="1">Core subunit of the mitochondrial membrane respiratory chain NADH dehydrogenase (Complex I) that is believed to belong to the minimal assembly required for catalysis. Complex I functions in the transfer of electrons from NADH to the respiratory chain. The immediate electron acceptor for the enzyme is believed to be ubiquinone.</text>
</comment>
<evidence type="ECO:0000256" key="13">
    <source>
        <dbReference type="ARBA" id="ARBA00023027"/>
    </source>
</evidence>
<evidence type="ECO:0000256" key="8">
    <source>
        <dbReference type="ARBA" id="ARBA00022692"/>
    </source>
</evidence>
<evidence type="ECO:0000256" key="6">
    <source>
        <dbReference type="ARBA" id="ARBA00022448"/>
    </source>
</evidence>
<sequence>MMKYYKIMFFLFMTFGTLITISSYTWLSMWLGLEINLMSIIPLLTNYKNQYASESALKYFITQALASMIFLFSILILMKKVEQLTNWPNNMILMMMYSSIFLKMGAAPFHMWFPEVLEGLSWMNCMIMLTWQKIAPMVIMMNNFKFSLFVMTVIVSSLIFSSILGLNQISLRKILAYSSINHIAWMLSSMFNTKIIWMIYFLIYSIVTMSTILILKKFMISYINQISFSKENKMENLILSANILSLAGLPPFLGFLPKWLTINHLIFDKNYFLAFILVFFTLLAIYFYLRLTFSSISMATVQSVIKLNENMKFYTIFLNIILASGLILSTLILNNF</sequence>
<keyword evidence="11 18" id="KW-0249">Electron transport</keyword>
<dbReference type="InterPro" id="IPR001750">
    <property type="entry name" value="ND/Mrp_TM"/>
</dbReference>
<keyword evidence="10 18" id="KW-1278">Translocase</keyword>
<evidence type="ECO:0000256" key="7">
    <source>
        <dbReference type="ARBA" id="ARBA00022660"/>
    </source>
</evidence>
<feature type="transmembrane region" description="Helical" evidence="18">
    <location>
        <begin position="146"/>
        <end position="166"/>
    </location>
</feature>
<evidence type="ECO:0000256" key="16">
    <source>
        <dbReference type="ARBA" id="ARBA00023136"/>
    </source>
</evidence>
<dbReference type="InterPro" id="IPR003917">
    <property type="entry name" value="NADH_UbQ_OxRdtase_chain2"/>
</dbReference>
<gene>
    <name evidence="20" type="primary">ND2</name>
</gene>
<evidence type="ECO:0000256" key="18">
    <source>
        <dbReference type="RuleBase" id="RU003403"/>
    </source>
</evidence>
<comment type="catalytic activity">
    <reaction evidence="17 18">
        <text>a ubiquinone + NADH + 5 H(+)(in) = a ubiquinol + NAD(+) + 4 H(+)(out)</text>
        <dbReference type="Rhea" id="RHEA:29091"/>
        <dbReference type="Rhea" id="RHEA-COMP:9565"/>
        <dbReference type="Rhea" id="RHEA-COMP:9566"/>
        <dbReference type="ChEBI" id="CHEBI:15378"/>
        <dbReference type="ChEBI" id="CHEBI:16389"/>
        <dbReference type="ChEBI" id="CHEBI:17976"/>
        <dbReference type="ChEBI" id="CHEBI:57540"/>
        <dbReference type="ChEBI" id="CHEBI:57945"/>
        <dbReference type="EC" id="7.1.1.2"/>
    </reaction>
</comment>
<evidence type="ECO:0000256" key="15">
    <source>
        <dbReference type="ARBA" id="ARBA00023128"/>
    </source>
</evidence>
<dbReference type="EMBL" id="KY039111">
    <property type="protein sequence ID" value="AYP72685.1"/>
    <property type="molecule type" value="Genomic_DNA"/>
</dbReference>
<keyword evidence="12 18" id="KW-1133">Transmembrane helix</keyword>
<evidence type="ECO:0000256" key="17">
    <source>
        <dbReference type="ARBA" id="ARBA00049551"/>
    </source>
</evidence>
<keyword evidence="16 18" id="KW-0472">Membrane</keyword>
<dbReference type="EC" id="7.1.1.2" evidence="4 18"/>
<evidence type="ECO:0000256" key="5">
    <source>
        <dbReference type="ARBA" id="ARBA00021008"/>
    </source>
</evidence>
<evidence type="ECO:0000256" key="3">
    <source>
        <dbReference type="ARBA" id="ARBA00007012"/>
    </source>
</evidence>
<evidence type="ECO:0000256" key="9">
    <source>
        <dbReference type="ARBA" id="ARBA00022792"/>
    </source>
</evidence>
<feature type="transmembrane region" description="Helical" evidence="18">
    <location>
        <begin position="271"/>
        <end position="293"/>
    </location>
</feature>
<keyword evidence="8 18" id="KW-0812">Transmembrane</keyword>
<evidence type="ECO:0000259" key="19">
    <source>
        <dbReference type="Pfam" id="PF00361"/>
    </source>
</evidence>
<comment type="function">
    <text evidence="18">Core subunit of the mitochondrial membrane respiratory chain NADH dehydrogenase (Complex I) which catalyzes electron transfer from NADH through the respiratory chain, using ubiquinone as an electron acceptor. Essential for the catalytic activity and assembly of complex I.</text>
</comment>
<dbReference type="GO" id="GO:0006120">
    <property type="term" value="P:mitochondrial electron transport, NADH to ubiquinone"/>
    <property type="evidence" value="ECO:0007669"/>
    <property type="project" value="InterPro"/>
</dbReference>
<geneLocation type="mitochondrion" evidence="20"/>
<keyword evidence="15 18" id="KW-0496">Mitochondrion</keyword>
<reference evidence="20" key="1">
    <citation type="submission" date="2016-09" db="EMBL/GenBank/DDBJ databases">
        <authorList>
            <person name="song N."/>
        </authorList>
    </citation>
    <scope>NUCLEOTIDE SEQUENCE</scope>
</reference>
<reference evidence="20" key="2">
    <citation type="journal article" date="2018" name="Mitochondrial DNA A DNA Mapp Seq Anal">
        <title>Reconstruction of mitogenomes by NGS and phylogenetic implications for leaf beetles.</title>
        <authorList>
            <person name="Song N."/>
            <person name="Yin X."/>
            <person name="Zhao X."/>
            <person name="Chen J."/>
            <person name="Yin J."/>
        </authorList>
    </citation>
    <scope>NUCLEOTIDE SEQUENCE</scope>
</reference>
<protein>
    <recommendedName>
        <fullName evidence="5 18">NADH-ubiquinone oxidoreductase chain 2</fullName>
        <ecNumber evidence="4 18">7.1.1.2</ecNumber>
    </recommendedName>
</protein>